<dbReference type="KEGG" id="vpi:BW732_09960"/>
<dbReference type="Pfam" id="PF00392">
    <property type="entry name" value="GntR"/>
    <property type="match status" value="1"/>
</dbReference>
<dbReference type="SUPFAM" id="SSF46785">
    <property type="entry name" value="Winged helix' DNA-binding domain"/>
    <property type="match status" value="1"/>
</dbReference>
<dbReference type="PANTHER" id="PTHR44846:SF1">
    <property type="entry name" value="MANNOSYL-D-GLYCERATE TRANSPORT_METABOLISM SYSTEM REPRESSOR MNGR-RELATED"/>
    <property type="match status" value="1"/>
</dbReference>
<dbReference type="SUPFAM" id="SSF116726">
    <property type="entry name" value="TrkA C-terminal domain-like"/>
    <property type="match status" value="1"/>
</dbReference>
<dbReference type="InterPro" id="IPR036388">
    <property type="entry name" value="WH-like_DNA-bd_sf"/>
</dbReference>
<protein>
    <submittedName>
        <fullName evidence="4">GntR family transcriptional regulator</fullName>
    </submittedName>
</protein>
<evidence type="ECO:0000313" key="4">
    <source>
        <dbReference type="EMBL" id="AQP54496.1"/>
    </source>
</evidence>
<dbReference type="PROSITE" id="PS50949">
    <property type="entry name" value="HTH_GNTR"/>
    <property type="match status" value="1"/>
</dbReference>
<organism evidence="4 5">
    <name type="scientific">Vagococcus penaei</name>
    <dbReference type="NCBI Taxonomy" id="633807"/>
    <lineage>
        <taxon>Bacteria</taxon>
        <taxon>Bacillati</taxon>
        <taxon>Bacillota</taxon>
        <taxon>Bacilli</taxon>
        <taxon>Lactobacillales</taxon>
        <taxon>Enterococcaceae</taxon>
        <taxon>Vagococcus</taxon>
    </lineage>
</organism>
<evidence type="ECO:0000256" key="2">
    <source>
        <dbReference type="ARBA" id="ARBA00023125"/>
    </source>
</evidence>
<dbReference type="InterPro" id="IPR006037">
    <property type="entry name" value="RCK_C"/>
</dbReference>
<dbReference type="GO" id="GO:0006813">
    <property type="term" value="P:potassium ion transport"/>
    <property type="evidence" value="ECO:0007669"/>
    <property type="project" value="InterPro"/>
</dbReference>
<dbReference type="CDD" id="cd07377">
    <property type="entry name" value="WHTH_GntR"/>
    <property type="match status" value="1"/>
</dbReference>
<dbReference type="Gene3D" id="3.30.70.1450">
    <property type="entry name" value="Regulator of K+ conductance, C-terminal domain"/>
    <property type="match status" value="1"/>
</dbReference>
<proteinExistence type="predicted"/>
<dbReference type="GO" id="GO:0008324">
    <property type="term" value="F:monoatomic cation transmembrane transporter activity"/>
    <property type="evidence" value="ECO:0007669"/>
    <property type="project" value="InterPro"/>
</dbReference>
<dbReference type="RefSeq" id="WP_077276578.1">
    <property type="nucleotide sequence ID" value="NZ_CP019609.1"/>
</dbReference>
<keyword evidence="3" id="KW-0804">Transcription</keyword>
<dbReference type="EMBL" id="CP019609">
    <property type="protein sequence ID" value="AQP54496.1"/>
    <property type="molecule type" value="Genomic_DNA"/>
</dbReference>
<keyword evidence="5" id="KW-1185">Reference proteome</keyword>
<dbReference type="AlphaFoldDB" id="A0A1Q2D7W7"/>
<accession>A0A1Q2D7W7</accession>
<reference evidence="4 5" key="1">
    <citation type="journal article" date="2010" name="Int. J. Syst. Evol. Microbiol.">
        <title>Vagococcus penaei sp. nov., isolated from spoilage microbiota of cooked shrimp (Penaeus vannamei).</title>
        <authorList>
            <person name="Jaffres E."/>
            <person name="Prevost H."/>
            <person name="Rossero A."/>
            <person name="Joffraud J.J."/>
            <person name="Dousset X."/>
        </authorList>
    </citation>
    <scope>NUCLEOTIDE SEQUENCE [LARGE SCALE GENOMIC DNA]</scope>
    <source>
        <strain evidence="4 5">CD276</strain>
    </source>
</reference>
<dbReference type="GO" id="GO:0003700">
    <property type="term" value="F:DNA-binding transcription factor activity"/>
    <property type="evidence" value="ECO:0007669"/>
    <property type="project" value="InterPro"/>
</dbReference>
<evidence type="ECO:0000256" key="1">
    <source>
        <dbReference type="ARBA" id="ARBA00023015"/>
    </source>
</evidence>
<evidence type="ECO:0000256" key="3">
    <source>
        <dbReference type="ARBA" id="ARBA00023163"/>
    </source>
</evidence>
<dbReference type="InterPro" id="IPR050679">
    <property type="entry name" value="Bact_HTH_transcr_reg"/>
</dbReference>
<dbReference type="InterPro" id="IPR036390">
    <property type="entry name" value="WH_DNA-bd_sf"/>
</dbReference>
<dbReference type="STRING" id="633807.BW732_09960"/>
<dbReference type="Pfam" id="PF02080">
    <property type="entry name" value="TrkA_C"/>
    <property type="match status" value="1"/>
</dbReference>
<keyword evidence="2" id="KW-0238">DNA-binding</keyword>
<gene>
    <name evidence="4" type="ORF">BW732_09960</name>
</gene>
<keyword evidence="1" id="KW-0805">Transcription regulation</keyword>
<sequence length="212" mass="23859">MSHVAKDKLPKYQQVAIAIAERIASEQYPVGQKLRARSTLANSFRVSAETARKAINVLVDLNIVSVKHGSGVEVASKERAEDFLSQYANVQSLQDLKLDIVSRINQQKAELTELTHLLDELVSQTQQVHTENQFLPYELTLTATAAHLDKSLSDLHLWQETSATIIAIKHEEDMLLSPGPYAMITENDTLYFVGDEYTKQRLTNFFYPNGIN</sequence>
<dbReference type="GO" id="GO:0045892">
    <property type="term" value="P:negative regulation of DNA-templated transcription"/>
    <property type="evidence" value="ECO:0007669"/>
    <property type="project" value="TreeGrafter"/>
</dbReference>
<dbReference type="PROSITE" id="PS51202">
    <property type="entry name" value="RCK_C"/>
    <property type="match status" value="1"/>
</dbReference>
<name>A0A1Q2D7W7_9ENTE</name>
<dbReference type="Proteomes" id="UP000188246">
    <property type="component" value="Chromosome"/>
</dbReference>
<dbReference type="SMART" id="SM00345">
    <property type="entry name" value="HTH_GNTR"/>
    <property type="match status" value="1"/>
</dbReference>
<dbReference type="InterPro" id="IPR000524">
    <property type="entry name" value="Tscrpt_reg_HTH_GntR"/>
</dbReference>
<dbReference type="Gene3D" id="1.10.10.10">
    <property type="entry name" value="Winged helix-like DNA-binding domain superfamily/Winged helix DNA-binding domain"/>
    <property type="match status" value="1"/>
</dbReference>
<dbReference type="OrthoDB" id="226679at2"/>
<dbReference type="PANTHER" id="PTHR44846">
    <property type="entry name" value="MANNOSYL-D-GLYCERATE TRANSPORT/METABOLISM SYSTEM REPRESSOR MNGR-RELATED"/>
    <property type="match status" value="1"/>
</dbReference>
<dbReference type="InterPro" id="IPR036721">
    <property type="entry name" value="RCK_C_sf"/>
</dbReference>
<evidence type="ECO:0000313" key="5">
    <source>
        <dbReference type="Proteomes" id="UP000188246"/>
    </source>
</evidence>
<dbReference type="GO" id="GO:0003677">
    <property type="term" value="F:DNA binding"/>
    <property type="evidence" value="ECO:0007669"/>
    <property type="project" value="UniProtKB-KW"/>
</dbReference>